<feature type="compositionally biased region" description="Pro residues" evidence="1">
    <location>
        <begin position="180"/>
        <end position="209"/>
    </location>
</feature>
<protein>
    <submittedName>
        <fullName evidence="2">Uncharacterized protein</fullName>
    </submittedName>
</protein>
<proteinExistence type="predicted"/>
<feature type="compositionally biased region" description="Polar residues" evidence="1">
    <location>
        <begin position="1"/>
        <end position="16"/>
    </location>
</feature>
<dbReference type="InterPro" id="IPR043502">
    <property type="entry name" value="DNA/RNA_pol_sf"/>
</dbReference>
<comment type="caution">
    <text evidence="2">The sequence shown here is derived from an EMBL/GenBank/DDBJ whole genome shotgun (WGS) entry which is preliminary data.</text>
</comment>
<feature type="region of interest" description="Disordered" evidence="1">
    <location>
        <begin position="143"/>
        <end position="224"/>
    </location>
</feature>
<dbReference type="AlphaFoldDB" id="A0A8J6E706"/>
<organism evidence="2 3">
    <name type="scientific">Carpediemonas membranifera</name>
    <dbReference type="NCBI Taxonomy" id="201153"/>
    <lineage>
        <taxon>Eukaryota</taxon>
        <taxon>Metamonada</taxon>
        <taxon>Carpediemonas-like organisms</taxon>
        <taxon>Carpediemonas</taxon>
    </lineage>
</organism>
<keyword evidence="3" id="KW-1185">Reference proteome</keyword>
<evidence type="ECO:0000313" key="3">
    <source>
        <dbReference type="Proteomes" id="UP000717585"/>
    </source>
</evidence>
<evidence type="ECO:0000256" key="1">
    <source>
        <dbReference type="SAM" id="MobiDB-lite"/>
    </source>
</evidence>
<feature type="compositionally biased region" description="Basic residues" evidence="1">
    <location>
        <begin position="152"/>
        <end position="165"/>
    </location>
</feature>
<sequence length="356" mass="39813">MAPTNNETPEQLQETIEQQRDIEVTPKSNEQLEQELKTLRGLISNLEDERRSNNWTPPHSDSMRGEWAFLQRLYRAIRFDASTSSTELLNRLYSRQRALAIKDRYGFHVGLAVETATDALLSAKPTATEAIIEEKILSTLSKIPRLGDRQPKRQARQRLRKHPKRLSLGDRSHSLASPHSSPPPSPSLQGLSPPPSPPPGPLQLPPSPPDSQHANPTFPSITDHQIWSDCGARSEVVRWIRDGVPINIQQAASKPRLPPARACDKPLLRKHLADLLASGAAVPCRSPALISPVFLVPKGETDTRLIHDLRSLNSVTSEVRSFRLHGVKRLVTLLAPGDCSLMARERLFNIRKPMMW</sequence>
<feature type="compositionally biased region" description="Polar residues" evidence="1">
    <location>
        <begin position="210"/>
        <end position="224"/>
    </location>
</feature>
<reference evidence="2" key="1">
    <citation type="submission" date="2021-05" db="EMBL/GenBank/DDBJ databases">
        <title>A free-living protist that lacks canonical eukaryotic 1 DNA replication and segregation systems.</title>
        <authorList>
            <person name="Salas-Leiva D.E."/>
            <person name="Tromer E.C."/>
            <person name="Curtis B.A."/>
            <person name="Jerlstrom-Hultqvist J."/>
            <person name="Kolisko M."/>
            <person name="Yi Z."/>
            <person name="Salas-Leiva J.S."/>
            <person name="Gallot-Lavallee L."/>
            <person name="Kops G.J.P.L."/>
            <person name="Archibald J.M."/>
            <person name="Simpson A.G.B."/>
            <person name="Roger A.J."/>
        </authorList>
    </citation>
    <scope>NUCLEOTIDE SEQUENCE</scope>
    <source>
        <strain evidence="2">BICM</strain>
    </source>
</reference>
<accession>A0A8J6E706</accession>
<dbReference type="SUPFAM" id="SSF56672">
    <property type="entry name" value="DNA/RNA polymerases"/>
    <property type="match status" value="1"/>
</dbReference>
<dbReference type="Proteomes" id="UP000717585">
    <property type="component" value="Unassembled WGS sequence"/>
</dbReference>
<name>A0A8J6E706_9EUKA</name>
<gene>
    <name evidence="2" type="ORF">J8273_8183</name>
</gene>
<feature type="region of interest" description="Disordered" evidence="1">
    <location>
        <begin position="1"/>
        <end position="28"/>
    </location>
</feature>
<dbReference type="EMBL" id="JAHDYR010000066">
    <property type="protein sequence ID" value="KAG9390145.1"/>
    <property type="molecule type" value="Genomic_DNA"/>
</dbReference>
<dbReference type="Gene3D" id="3.10.10.10">
    <property type="entry name" value="HIV Type 1 Reverse Transcriptase, subunit A, domain 1"/>
    <property type="match status" value="1"/>
</dbReference>
<evidence type="ECO:0000313" key="2">
    <source>
        <dbReference type="EMBL" id="KAG9390145.1"/>
    </source>
</evidence>